<dbReference type="Pfam" id="PF13424">
    <property type="entry name" value="TPR_12"/>
    <property type="match status" value="2"/>
</dbReference>
<dbReference type="PROSITE" id="PS50005">
    <property type="entry name" value="TPR"/>
    <property type="match status" value="1"/>
</dbReference>
<comment type="caution">
    <text evidence="4">The sequence shown here is derived from an EMBL/GenBank/DDBJ whole genome shotgun (WGS) entry which is preliminary data.</text>
</comment>
<evidence type="ECO:0000256" key="3">
    <source>
        <dbReference type="SAM" id="MobiDB-lite"/>
    </source>
</evidence>
<dbReference type="Proteomes" id="UP000237105">
    <property type="component" value="Unassembled WGS sequence"/>
</dbReference>
<dbReference type="GO" id="GO:0072423">
    <property type="term" value="P:response to DNA damage checkpoint signaling"/>
    <property type="evidence" value="ECO:0007669"/>
    <property type="project" value="InterPro"/>
</dbReference>
<sequence length="1402" mass="156348">MGGREESKLSAAKRSYRSAKAEGNHQEEAKWANVIGHILKDRGEYVEALRWLRLDYEISFKFLTQRHCFATCQSLGEVYLLLKDFKEALSYQKKHLELAKDANDLAEQQRANTQLGRTYYEMLLSFKDDNNLVMSAKKYFNSAMELAQALKDNPPANNCSFLEEYIDAHNNIGMLEMELDNFEEAQKILSKGLEICDEEEVMGDDAGRSRLHHNLGFVYMELRMWVKAKYHMEKDIVICKRIGHCQGEAKGYINLGVLHYRNQRYNEALDCYKRAHNLAKSMEDEDSLVGEIDQNIESAKEAKKIMGELTKEEQNLKKLKRDTNSAKRTSRERNCLLQQNASLDCLIDKARLINLWLKLLEFGKKKKGIASELCDKEKLSDSFMFIGEAYENLRKFSKARKWYAKSWETYKSIGNLEGQAMAQLNIGNVLDSDGNWQEALDAYEECYRIATEAKLDSIQLTALENMNYSHLIRFNNVDMARKYQLLINKLKESKNTERGKQDVMTENYCSESDTEGNIHTSNNKSNACNSPETSANVEEMSDDVPLISLLQSTRGSPKIKPTNMEKQKTSSNFKNFSPKGSSRSISNQETVGRKRVRVVLSDDEDETFVEMERSKGRTLSYPVEDVATSDEFKSKSNTVSPVCVIQDVSVASKCTIRSCTPVNIEESSNSYKNTGPFVSTQNGEVHRSSSAKKNDVSASHVTCKEMYLHSHVNYFLCIKDIVENTGGLGTLRGYGIVEDSMEHGHIVNRDNIDYPYMDLRTPSRCKREERAGCESSRSNGDGCLMVNDGGIQCITIKVDKELIHVEAVTLVTTDKLSTESVKVELACLYYLQIPGEKRSEGLFPIIQHIRCGDRVIESLETIETLKDQAGQVFVEAFIDGWVQKRLIKLYIDSCKEVSETPNMKLLKKLYNLEVSDDEITVSDCELQDISVTPLLNALHAHKTFAVLDLSHNLLGNVTMEKLQRVFTDSGQKYGGLMLDLHCNRFGPTALFQICECPSLFARLEVLNIAGNRLTDACASYLSTILQNCRALCSLNIEGCSITSRTFQKVADALDSGSAMEQLFVGHNNPVSGNAIVNLLVKLTALKRFSTLSLNGLKLGKPVIDSLGLLAKTSSLSALMLGETGIGTEGALAVTEFLFKGSEDSVKLDLSYCGLTSEYILKLNADASIVCCILELNLAGNPIAQQGTTALSALLLNPQCCLKVLVLEKCRFGVAGILQILKALADNNSLEDLNLADNADVDQGRALQHDITSTGCTEILQPQTNIPESSPKMCAPKEVEPAQQGLCPENADLNQLQVADSEDEHIKVGAMASGTDDSCASSCQRNSSPECQLIQELSTAISKAKKLQLLDLSNNGFSTQAAELFAAWSSSRPCPAYRHIKDQIIHLFTEGKKCCIKPCCKKD</sequence>
<keyword evidence="4" id="KW-0808">Transferase</keyword>
<protein>
    <submittedName>
        <fullName evidence="4">N-terminal acetyltransferase A, auxiliary subunit</fullName>
    </submittedName>
</protein>
<feature type="region of interest" description="Disordered" evidence="3">
    <location>
        <begin position="1"/>
        <end position="21"/>
    </location>
</feature>
<dbReference type="InterPro" id="IPR019734">
    <property type="entry name" value="TPR_rpt"/>
</dbReference>
<feature type="compositionally biased region" description="Polar residues" evidence="3">
    <location>
        <begin position="569"/>
        <end position="589"/>
    </location>
</feature>
<dbReference type="SMART" id="SM00368">
    <property type="entry name" value="LRR_RI"/>
    <property type="match status" value="6"/>
</dbReference>
<dbReference type="EMBL" id="JXTB01000039">
    <property type="protein sequence ID" value="PON72500.1"/>
    <property type="molecule type" value="Genomic_DNA"/>
</dbReference>
<keyword evidence="2" id="KW-0175">Coiled coil</keyword>
<dbReference type="Pfam" id="PF13181">
    <property type="entry name" value="TPR_8"/>
    <property type="match status" value="1"/>
</dbReference>
<dbReference type="Gene3D" id="1.25.40.10">
    <property type="entry name" value="Tetratricopeptide repeat domain"/>
    <property type="match status" value="2"/>
</dbReference>
<dbReference type="GO" id="GO:0009933">
    <property type="term" value="P:meristem structural organization"/>
    <property type="evidence" value="ECO:0007669"/>
    <property type="project" value="InterPro"/>
</dbReference>
<evidence type="ECO:0000313" key="5">
    <source>
        <dbReference type="Proteomes" id="UP000237105"/>
    </source>
</evidence>
<feature type="repeat" description="TPR" evidence="1">
    <location>
        <begin position="249"/>
        <end position="282"/>
    </location>
</feature>
<dbReference type="Pfam" id="PF13176">
    <property type="entry name" value="TPR_7"/>
    <property type="match status" value="1"/>
</dbReference>
<organism evidence="4 5">
    <name type="scientific">Parasponia andersonii</name>
    <name type="common">Sponia andersonii</name>
    <dbReference type="NCBI Taxonomy" id="3476"/>
    <lineage>
        <taxon>Eukaryota</taxon>
        <taxon>Viridiplantae</taxon>
        <taxon>Streptophyta</taxon>
        <taxon>Embryophyta</taxon>
        <taxon>Tracheophyta</taxon>
        <taxon>Spermatophyta</taxon>
        <taxon>Magnoliopsida</taxon>
        <taxon>eudicotyledons</taxon>
        <taxon>Gunneridae</taxon>
        <taxon>Pentapetalae</taxon>
        <taxon>rosids</taxon>
        <taxon>fabids</taxon>
        <taxon>Rosales</taxon>
        <taxon>Cannabaceae</taxon>
        <taxon>Parasponia</taxon>
    </lineage>
</organism>
<dbReference type="PANTHER" id="PTHR47684">
    <property type="entry name" value="PROTEIN TONSOKU"/>
    <property type="match status" value="1"/>
</dbReference>
<reference evidence="5" key="1">
    <citation type="submission" date="2016-06" db="EMBL/GenBank/DDBJ databases">
        <title>Parallel loss of symbiosis genes in relatives of nitrogen-fixing non-legume Parasponia.</title>
        <authorList>
            <person name="Van Velzen R."/>
            <person name="Holmer R."/>
            <person name="Bu F."/>
            <person name="Rutten L."/>
            <person name="Van Zeijl A."/>
            <person name="Liu W."/>
            <person name="Santuari L."/>
            <person name="Cao Q."/>
            <person name="Sharma T."/>
            <person name="Shen D."/>
            <person name="Roswanjaya Y."/>
            <person name="Wardhani T."/>
            <person name="Kalhor M.S."/>
            <person name="Jansen J."/>
            <person name="Van den Hoogen J."/>
            <person name="Gungor B."/>
            <person name="Hartog M."/>
            <person name="Hontelez J."/>
            <person name="Verver J."/>
            <person name="Yang W.-C."/>
            <person name="Schijlen E."/>
            <person name="Repin R."/>
            <person name="Schilthuizen M."/>
            <person name="Schranz E."/>
            <person name="Heidstra R."/>
            <person name="Miyata K."/>
            <person name="Fedorova E."/>
            <person name="Kohlen W."/>
            <person name="Bisseling T."/>
            <person name="Smit S."/>
            <person name="Geurts R."/>
        </authorList>
    </citation>
    <scope>NUCLEOTIDE SEQUENCE [LARGE SCALE GENOMIC DNA]</scope>
    <source>
        <strain evidence="5">cv. WU1-14</strain>
    </source>
</reference>
<gene>
    <name evidence="4" type="ORF">PanWU01x14_065350</name>
</gene>
<accession>A0A2P5DGT2</accession>
<dbReference type="SUPFAM" id="SSF48452">
    <property type="entry name" value="TPR-like"/>
    <property type="match status" value="3"/>
</dbReference>
<dbReference type="Gene3D" id="3.80.10.10">
    <property type="entry name" value="Ribonuclease Inhibitor"/>
    <property type="match status" value="1"/>
</dbReference>
<dbReference type="STRING" id="3476.A0A2P5DGT2"/>
<dbReference type="GO" id="GO:0016740">
    <property type="term" value="F:transferase activity"/>
    <property type="evidence" value="ECO:0007669"/>
    <property type="project" value="UniProtKB-KW"/>
</dbReference>
<proteinExistence type="predicted"/>
<feature type="compositionally biased region" description="Polar residues" evidence="3">
    <location>
        <begin position="667"/>
        <end position="683"/>
    </location>
</feature>
<dbReference type="InterPro" id="IPR044227">
    <property type="entry name" value="TONSOKU"/>
</dbReference>
<feature type="region of interest" description="Disordered" evidence="3">
    <location>
        <begin position="509"/>
        <end position="533"/>
    </location>
</feature>
<dbReference type="FunFam" id="3.80.10.10:FF:000500">
    <property type="entry name" value="Protein TONSOKU"/>
    <property type="match status" value="1"/>
</dbReference>
<feature type="region of interest" description="Disordered" evidence="3">
    <location>
        <begin position="667"/>
        <end position="691"/>
    </location>
</feature>
<dbReference type="GO" id="GO:0005634">
    <property type="term" value="C:nucleus"/>
    <property type="evidence" value="ECO:0007669"/>
    <property type="project" value="InterPro"/>
</dbReference>
<evidence type="ECO:0000256" key="2">
    <source>
        <dbReference type="SAM" id="Coils"/>
    </source>
</evidence>
<dbReference type="OrthoDB" id="626167at2759"/>
<dbReference type="PANTHER" id="PTHR47684:SF1">
    <property type="entry name" value="PROTEIN TONSOKU"/>
    <property type="match status" value="1"/>
</dbReference>
<feature type="region of interest" description="Disordered" evidence="3">
    <location>
        <begin position="554"/>
        <end position="589"/>
    </location>
</feature>
<name>A0A2P5DGT2_PARAD</name>
<keyword evidence="5" id="KW-1185">Reference proteome</keyword>
<dbReference type="SUPFAM" id="SSF52047">
    <property type="entry name" value="RNI-like"/>
    <property type="match status" value="1"/>
</dbReference>
<evidence type="ECO:0000256" key="1">
    <source>
        <dbReference type="PROSITE-ProRule" id="PRU00339"/>
    </source>
</evidence>
<evidence type="ECO:0000313" key="4">
    <source>
        <dbReference type="EMBL" id="PON72500.1"/>
    </source>
</evidence>
<dbReference type="InterPro" id="IPR011990">
    <property type="entry name" value="TPR-like_helical_dom_sf"/>
</dbReference>
<dbReference type="SMART" id="SM00028">
    <property type="entry name" value="TPR"/>
    <property type="match status" value="6"/>
</dbReference>
<dbReference type="InterPro" id="IPR032675">
    <property type="entry name" value="LRR_dom_sf"/>
</dbReference>
<keyword evidence="1" id="KW-0802">TPR repeat</keyword>
<feature type="coiled-coil region" evidence="2">
    <location>
        <begin position="299"/>
        <end position="329"/>
    </location>
</feature>
<dbReference type="GO" id="GO:0040029">
    <property type="term" value="P:epigenetic regulation of gene expression"/>
    <property type="evidence" value="ECO:0007669"/>
    <property type="project" value="InterPro"/>
</dbReference>